<feature type="compositionally biased region" description="Basic and acidic residues" evidence="1">
    <location>
        <begin position="77"/>
        <end position="88"/>
    </location>
</feature>
<evidence type="ECO:0000256" key="1">
    <source>
        <dbReference type="SAM" id="MobiDB-lite"/>
    </source>
</evidence>
<proteinExistence type="predicted"/>
<gene>
    <name evidence="2" type="ORF">N658DRAFT_488947</name>
</gene>
<feature type="compositionally biased region" description="Polar residues" evidence="1">
    <location>
        <begin position="20"/>
        <end position="30"/>
    </location>
</feature>
<feature type="region of interest" description="Disordered" evidence="1">
    <location>
        <begin position="1"/>
        <end position="106"/>
    </location>
</feature>
<evidence type="ECO:0000313" key="2">
    <source>
        <dbReference type="EMBL" id="KAK4097778.1"/>
    </source>
</evidence>
<reference evidence="2" key="1">
    <citation type="journal article" date="2023" name="Mol. Phylogenet. Evol.">
        <title>Genome-scale phylogeny and comparative genomics of the fungal order Sordariales.</title>
        <authorList>
            <person name="Hensen N."/>
            <person name="Bonometti L."/>
            <person name="Westerberg I."/>
            <person name="Brannstrom I.O."/>
            <person name="Guillou S."/>
            <person name="Cros-Aarteil S."/>
            <person name="Calhoun S."/>
            <person name="Haridas S."/>
            <person name="Kuo A."/>
            <person name="Mondo S."/>
            <person name="Pangilinan J."/>
            <person name="Riley R."/>
            <person name="LaButti K."/>
            <person name="Andreopoulos B."/>
            <person name="Lipzen A."/>
            <person name="Chen C."/>
            <person name="Yan M."/>
            <person name="Daum C."/>
            <person name="Ng V."/>
            <person name="Clum A."/>
            <person name="Steindorff A."/>
            <person name="Ohm R.A."/>
            <person name="Martin F."/>
            <person name="Silar P."/>
            <person name="Natvig D.O."/>
            <person name="Lalanne C."/>
            <person name="Gautier V."/>
            <person name="Ament-Velasquez S.L."/>
            <person name="Kruys A."/>
            <person name="Hutchinson M.I."/>
            <person name="Powell A.J."/>
            <person name="Barry K."/>
            <person name="Miller A.N."/>
            <person name="Grigoriev I.V."/>
            <person name="Debuchy R."/>
            <person name="Gladieux P."/>
            <person name="Hiltunen Thoren M."/>
            <person name="Johannesson H."/>
        </authorList>
    </citation>
    <scope>NUCLEOTIDE SEQUENCE</scope>
    <source>
        <strain evidence="2">CBS 757.83</strain>
    </source>
</reference>
<comment type="caution">
    <text evidence="2">The sequence shown here is derived from an EMBL/GenBank/DDBJ whole genome shotgun (WGS) entry which is preliminary data.</text>
</comment>
<dbReference type="Proteomes" id="UP001305647">
    <property type="component" value="Unassembled WGS sequence"/>
</dbReference>
<protein>
    <submittedName>
        <fullName evidence="2">Uncharacterized protein</fullName>
    </submittedName>
</protein>
<evidence type="ECO:0000313" key="3">
    <source>
        <dbReference type="Proteomes" id="UP001305647"/>
    </source>
</evidence>
<accession>A0AAN6PU20</accession>
<sequence length="121" mass="13066">MSEMNGNDEKSGHGAPPNSPRTEQVNPSNEPTEDPKEKPDKTVPEAEAHDSTGDIPICLDVVKEPTPPSTEQVDPPNDPKEEPDKAVPEAEDPPPGPSNGDGDDMCCNIFMDEILEQHQSK</sequence>
<dbReference type="EMBL" id="MU863668">
    <property type="protein sequence ID" value="KAK4097778.1"/>
    <property type="molecule type" value="Genomic_DNA"/>
</dbReference>
<reference evidence="2" key="2">
    <citation type="submission" date="2023-05" db="EMBL/GenBank/DDBJ databases">
        <authorList>
            <consortium name="Lawrence Berkeley National Laboratory"/>
            <person name="Steindorff A."/>
            <person name="Hensen N."/>
            <person name="Bonometti L."/>
            <person name="Westerberg I."/>
            <person name="Brannstrom I.O."/>
            <person name="Guillou S."/>
            <person name="Cros-Aarteil S."/>
            <person name="Calhoun S."/>
            <person name="Haridas S."/>
            <person name="Kuo A."/>
            <person name="Mondo S."/>
            <person name="Pangilinan J."/>
            <person name="Riley R."/>
            <person name="Labutti K."/>
            <person name="Andreopoulos B."/>
            <person name="Lipzen A."/>
            <person name="Chen C."/>
            <person name="Yanf M."/>
            <person name="Daum C."/>
            <person name="Ng V."/>
            <person name="Clum A."/>
            <person name="Ohm R."/>
            <person name="Martin F."/>
            <person name="Silar P."/>
            <person name="Natvig D."/>
            <person name="Lalanne C."/>
            <person name="Gautier V."/>
            <person name="Ament-Velasquez S.L."/>
            <person name="Kruys A."/>
            <person name="Hutchinson M.I."/>
            <person name="Powell A.J."/>
            <person name="Barry K."/>
            <person name="Miller A.N."/>
            <person name="Grigoriev I.V."/>
            <person name="Debuchy R."/>
            <person name="Gladieux P."/>
            <person name="Thoren M.H."/>
            <person name="Johannesson H."/>
        </authorList>
    </citation>
    <scope>NUCLEOTIDE SEQUENCE</scope>
    <source>
        <strain evidence="2">CBS 757.83</strain>
    </source>
</reference>
<name>A0AAN6PU20_9PEZI</name>
<keyword evidence="3" id="KW-1185">Reference proteome</keyword>
<dbReference type="AlphaFoldDB" id="A0AAN6PU20"/>
<feature type="compositionally biased region" description="Basic and acidic residues" evidence="1">
    <location>
        <begin position="33"/>
        <end position="52"/>
    </location>
</feature>
<organism evidence="2 3">
    <name type="scientific">Parathielavia hyrcaniae</name>
    <dbReference type="NCBI Taxonomy" id="113614"/>
    <lineage>
        <taxon>Eukaryota</taxon>
        <taxon>Fungi</taxon>
        <taxon>Dikarya</taxon>
        <taxon>Ascomycota</taxon>
        <taxon>Pezizomycotina</taxon>
        <taxon>Sordariomycetes</taxon>
        <taxon>Sordariomycetidae</taxon>
        <taxon>Sordariales</taxon>
        <taxon>Chaetomiaceae</taxon>
        <taxon>Parathielavia</taxon>
    </lineage>
</organism>